<dbReference type="EMBL" id="BAAAVV010000006">
    <property type="protein sequence ID" value="GAA3172760.1"/>
    <property type="molecule type" value="Genomic_DNA"/>
</dbReference>
<proteinExistence type="predicted"/>
<accession>A0ABP6PB99</accession>
<sequence length="201" mass="22483">MFRRGLTLLVARIRTDEVVRASGRWLLYGGRMLSSVPTTVTFTPDEADSDPLDFAVKMEIDIVEGRLSCVSLTAERLPDGPPITSEGLRRVPVAEYVMLAARYGREILLERIPRSDGTYRLAEFKSPPANFAKDGMTDEALEQVARLYAWAQATGRKATGVLLNDYGMPRPTATRWIQTARRRGILRDDHQRTSQSVTARG</sequence>
<dbReference type="Proteomes" id="UP001499924">
    <property type="component" value="Unassembled WGS sequence"/>
</dbReference>
<comment type="caution">
    <text evidence="1">The sequence shown here is derived from an EMBL/GenBank/DDBJ whole genome shotgun (WGS) entry which is preliminary data.</text>
</comment>
<name>A0ABP6PB99_9ACTN</name>
<protein>
    <submittedName>
        <fullName evidence="1">Uncharacterized protein</fullName>
    </submittedName>
</protein>
<organism evidence="1 2">
    <name type="scientific">Blastococcus jejuensis</name>
    <dbReference type="NCBI Taxonomy" id="351224"/>
    <lineage>
        <taxon>Bacteria</taxon>
        <taxon>Bacillati</taxon>
        <taxon>Actinomycetota</taxon>
        <taxon>Actinomycetes</taxon>
        <taxon>Geodermatophilales</taxon>
        <taxon>Geodermatophilaceae</taxon>
        <taxon>Blastococcus</taxon>
    </lineage>
</organism>
<evidence type="ECO:0000313" key="1">
    <source>
        <dbReference type="EMBL" id="GAA3172760.1"/>
    </source>
</evidence>
<evidence type="ECO:0000313" key="2">
    <source>
        <dbReference type="Proteomes" id="UP001499924"/>
    </source>
</evidence>
<keyword evidence="2" id="KW-1185">Reference proteome</keyword>
<reference evidence="2" key="1">
    <citation type="journal article" date="2019" name="Int. J. Syst. Evol. Microbiol.">
        <title>The Global Catalogue of Microorganisms (GCM) 10K type strain sequencing project: providing services to taxonomists for standard genome sequencing and annotation.</title>
        <authorList>
            <consortium name="The Broad Institute Genomics Platform"/>
            <consortium name="The Broad Institute Genome Sequencing Center for Infectious Disease"/>
            <person name="Wu L."/>
            <person name="Ma J."/>
        </authorList>
    </citation>
    <scope>NUCLEOTIDE SEQUENCE [LARGE SCALE GENOMIC DNA]</scope>
    <source>
        <strain evidence="2">JCM 15614</strain>
    </source>
</reference>
<gene>
    <name evidence="1" type="ORF">GCM10010531_27860</name>
</gene>